<dbReference type="GO" id="GO:0007169">
    <property type="term" value="P:cell surface receptor protein tyrosine kinase signaling pathway"/>
    <property type="evidence" value="ECO:0007669"/>
    <property type="project" value="TreeGrafter"/>
</dbReference>
<dbReference type="PANTHER" id="PTHR24416:SF600">
    <property type="entry name" value="PDGF- AND VEGF-RECEPTOR RELATED, ISOFORM J"/>
    <property type="match status" value="1"/>
</dbReference>
<dbReference type="PRINTS" id="PR00109">
    <property type="entry name" value="TYRKINASE"/>
</dbReference>
<feature type="region of interest" description="Disordered" evidence="1">
    <location>
        <begin position="329"/>
        <end position="436"/>
    </location>
</feature>
<evidence type="ECO:0000313" key="3">
    <source>
        <dbReference type="EMBL" id="CAD7601090.1"/>
    </source>
</evidence>
<dbReference type="Pfam" id="PF07714">
    <property type="entry name" value="PK_Tyr_Ser-Thr"/>
    <property type="match status" value="1"/>
</dbReference>
<proteinExistence type="predicted"/>
<feature type="compositionally biased region" description="Polar residues" evidence="1">
    <location>
        <begin position="332"/>
        <end position="347"/>
    </location>
</feature>
<dbReference type="GO" id="GO:0005524">
    <property type="term" value="F:ATP binding"/>
    <property type="evidence" value="ECO:0007669"/>
    <property type="project" value="InterPro"/>
</dbReference>
<dbReference type="InterPro" id="IPR011009">
    <property type="entry name" value="Kinase-like_dom_sf"/>
</dbReference>
<name>A0A7R9K2Q9_TIMGE</name>
<dbReference type="AlphaFoldDB" id="A0A7R9K2Q9"/>
<feature type="domain" description="Protein kinase" evidence="2">
    <location>
        <begin position="1"/>
        <end position="187"/>
    </location>
</feature>
<dbReference type="EMBL" id="OE842684">
    <property type="protein sequence ID" value="CAD7601090.1"/>
    <property type="molecule type" value="Genomic_DNA"/>
</dbReference>
<sequence>MFMGDYKTNNVRPICTRDLLCWAFQVARGMEYLVGRKVLHGDLAARNILLADDNIVKICDFGLAKSMYKSDNYQKKGDGPLPVKWMAVESIRDRIFSTQSDVWSFGIVLWEFFSLARTPYPGMEADEKLYNKLVDGYRMECPEYATKEVYKIMLECWQARPTHRPSFTDLSDTLGAMLEESVRNHYIELNSPYMDMNMIQLEGHNDYLNMMSAPTYGNLVSPSYDENGHHYVNNPEEANRMAQEAAGGSSGYLVMKGSQPPVSDAVIFSPRTELISGNIFQFAASELRPILTNADESPIQRNNLNNSNQGAAMMNDAEPMKEMKITNDMKLGTTSPGQTACFSNPNYQGPIPIKPSTDNYINMQQQKSEGNPKKYQEESSQEGLSSSNQNYLFMGEPGGDKKDKSSNSSQQINAFSKPNYQAKVPKGSETYVNLPN</sequence>
<dbReference type="PROSITE" id="PS00109">
    <property type="entry name" value="PROTEIN_KINASE_TYR"/>
    <property type="match status" value="1"/>
</dbReference>
<protein>
    <recommendedName>
        <fullName evidence="2">Protein kinase domain-containing protein</fullName>
    </recommendedName>
</protein>
<dbReference type="GO" id="GO:0043235">
    <property type="term" value="C:receptor complex"/>
    <property type="evidence" value="ECO:0007669"/>
    <property type="project" value="TreeGrafter"/>
</dbReference>
<dbReference type="PANTHER" id="PTHR24416">
    <property type="entry name" value="TYROSINE-PROTEIN KINASE RECEPTOR"/>
    <property type="match status" value="1"/>
</dbReference>
<dbReference type="InterPro" id="IPR050122">
    <property type="entry name" value="RTK"/>
</dbReference>
<dbReference type="GO" id="GO:0005886">
    <property type="term" value="C:plasma membrane"/>
    <property type="evidence" value="ECO:0007669"/>
    <property type="project" value="TreeGrafter"/>
</dbReference>
<dbReference type="SUPFAM" id="SSF56112">
    <property type="entry name" value="Protein kinase-like (PK-like)"/>
    <property type="match status" value="1"/>
</dbReference>
<evidence type="ECO:0000256" key="1">
    <source>
        <dbReference type="SAM" id="MobiDB-lite"/>
    </source>
</evidence>
<gene>
    <name evidence="3" type="ORF">TGEB3V08_LOCUS7823</name>
</gene>
<accession>A0A7R9K2Q9</accession>
<evidence type="ECO:0000259" key="2">
    <source>
        <dbReference type="PROSITE" id="PS50011"/>
    </source>
</evidence>
<dbReference type="FunFam" id="1.10.510.10:FF:000373">
    <property type="entry name" value="Receptor protein-tyrosine kinase"/>
    <property type="match status" value="1"/>
</dbReference>
<feature type="compositionally biased region" description="Polar residues" evidence="1">
    <location>
        <begin position="356"/>
        <end position="369"/>
    </location>
</feature>
<dbReference type="PROSITE" id="PS50011">
    <property type="entry name" value="PROTEIN_KINASE_DOM"/>
    <property type="match status" value="1"/>
</dbReference>
<reference evidence="3" key="1">
    <citation type="submission" date="2020-11" db="EMBL/GenBank/DDBJ databases">
        <authorList>
            <person name="Tran Van P."/>
        </authorList>
    </citation>
    <scope>NUCLEOTIDE SEQUENCE</scope>
</reference>
<dbReference type="InterPro" id="IPR008266">
    <property type="entry name" value="Tyr_kinase_AS"/>
</dbReference>
<dbReference type="CDD" id="cd00192">
    <property type="entry name" value="PTKc"/>
    <property type="match status" value="1"/>
</dbReference>
<organism evidence="3">
    <name type="scientific">Timema genevievae</name>
    <name type="common">Walking stick</name>
    <dbReference type="NCBI Taxonomy" id="629358"/>
    <lineage>
        <taxon>Eukaryota</taxon>
        <taxon>Metazoa</taxon>
        <taxon>Ecdysozoa</taxon>
        <taxon>Arthropoda</taxon>
        <taxon>Hexapoda</taxon>
        <taxon>Insecta</taxon>
        <taxon>Pterygota</taxon>
        <taxon>Neoptera</taxon>
        <taxon>Polyneoptera</taxon>
        <taxon>Phasmatodea</taxon>
        <taxon>Timematodea</taxon>
        <taxon>Timematoidea</taxon>
        <taxon>Timematidae</taxon>
        <taxon>Timema</taxon>
    </lineage>
</organism>
<dbReference type="InterPro" id="IPR000719">
    <property type="entry name" value="Prot_kinase_dom"/>
</dbReference>
<feature type="compositionally biased region" description="Polar residues" evidence="1">
    <location>
        <begin position="410"/>
        <end position="419"/>
    </location>
</feature>
<dbReference type="Gene3D" id="1.10.510.10">
    <property type="entry name" value="Transferase(Phosphotransferase) domain 1"/>
    <property type="match status" value="1"/>
</dbReference>
<dbReference type="GO" id="GO:0004714">
    <property type="term" value="F:transmembrane receptor protein tyrosine kinase activity"/>
    <property type="evidence" value="ECO:0007669"/>
    <property type="project" value="TreeGrafter"/>
</dbReference>
<dbReference type="InterPro" id="IPR001245">
    <property type="entry name" value="Ser-Thr/Tyr_kinase_cat_dom"/>
</dbReference>